<feature type="compositionally biased region" description="Polar residues" evidence="10">
    <location>
        <begin position="224"/>
        <end position="245"/>
    </location>
</feature>
<evidence type="ECO:0000259" key="11">
    <source>
        <dbReference type="PROSITE" id="PS51746"/>
    </source>
</evidence>
<evidence type="ECO:0000256" key="3">
    <source>
        <dbReference type="ARBA" id="ARBA00013081"/>
    </source>
</evidence>
<dbReference type="EnsemblMetazoa" id="HelroT166314">
    <property type="protein sequence ID" value="HelroP166314"/>
    <property type="gene ID" value="HelroG166314"/>
</dbReference>
<dbReference type="CTD" id="20201456"/>
<dbReference type="Pfam" id="PF00481">
    <property type="entry name" value="PP2C"/>
    <property type="match status" value="2"/>
</dbReference>
<evidence type="ECO:0000256" key="4">
    <source>
        <dbReference type="ARBA" id="ARBA00022723"/>
    </source>
</evidence>
<evidence type="ECO:0000256" key="6">
    <source>
        <dbReference type="ARBA" id="ARBA00022842"/>
    </source>
</evidence>
<feature type="compositionally biased region" description="Low complexity" evidence="10">
    <location>
        <begin position="293"/>
        <end position="306"/>
    </location>
</feature>
<proteinExistence type="inferred from homology"/>
<reference evidence="12 14" key="2">
    <citation type="journal article" date="2013" name="Nature">
        <title>Insights into bilaterian evolution from three spiralian genomes.</title>
        <authorList>
            <person name="Simakov O."/>
            <person name="Marletaz F."/>
            <person name="Cho S.J."/>
            <person name="Edsinger-Gonzales E."/>
            <person name="Havlak P."/>
            <person name="Hellsten U."/>
            <person name="Kuo D.H."/>
            <person name="Larsson T."/>
            <person name="Lv J."/>
            <person name="Arendt D."/>
            <person name="Savage R."/>
            <person name="Osoegawa K."/>
            <person name="de Jong P."/>
            <person name="Grimwood J."/>
            <person name="Chapman J.A."/>
            <person name="Shapiro H."/>
            <person name="Aerts A."/>
            <person name="Otillar R.P."/>
            <person name="Terry A.Y."/>
            <person name="Boore J.L."/>
            <person name="Grigoriev I.V."/>
            <person name="Lindberg D.R."/>
            <person name="Seaver E.C."/>
            <person name="Weisblat D.A."/>
            <person name="Putnam N.H."/>
            <person name="Rokhsar D.S."/>
        </authorList>
    </citation>
    <scope>NUCLEOTIDE SEQUENCE</scope>
</reference>
<feature type="region of interest" description="Disordered" evidence="10">
    <location>
        <begin position="688"/>
        <end position="737"/>
    </location>
</feature>
<dbReference type="InterPro" id="IPR015655">
    <property type="entry name" value="PP2C"/>
</dbReference>
<keyword evidence="14" id="KW-1185">Reference proteome</keyword>
<feature type="region of interest" description="Disordered" evidence="10">
    <location>
        <begin position="174"/>
        <end position="209"/>
    </location>
</feature>
<evidence type="ECO:0000256" key="5">
    <source>
        <dbReference type="ARBA" id="ARBA00022801"/>
    </source>
</evidence>
<dbReference type="GO" id="GO:0007165">
    <property type="term" value="P:signal transduction"/>
    <property type="evidence" value="ECO:0000318"/>
    <property type="project" value="GO_Central"/>
</dbReference>
<comment type="cofactor">
    <cofactor evidence="1">
        <name>Mn(2+)</name>
        <dbReference type="ChEBI" id="CHEBI:29035"/>
    </cofactor>
</comment>
<dbReference type="STRING" id="6412.T1EY06"/>
<feature type="compositionally biased region" description="Basic and acidic residues" evidence="10">
    <location>
        <begin position="246"/>
        <end position="270"/>
    </location>
</feature>
<accession>T1EY06</accession>
<dbReference type="EMBL" id="AMQM01002311">
    <property type="status" value="NOT_ANNOTATED_CDS"/>
    <property type="molecule type" value="Genomic_DNA"/>
</dbReference>
<keyword evidence="8" id="KW-0464">Manganese</keyword>
<dbReference type="SMART" id="SM00332">
    <property type="entry name" value="PP2Cc"/>
    <property type="match status" value="1"/>
</dbReference>
<dbReference type="PROSITE" id="PS51746">
    <property type="entry name" value="PPM_2"/>
    <property type="match status" value="1"/>
</dbReference>
<dbReference type="GO" id="GO:0046872">
    <property type="term" value="F:metal ion binding"/>
    <property type="evidence" value="ECO:0007669"/>
    <property type="project" value="UniProtKB-KW"/>
</dbReference>
<evidence type="ECO:0000313" key="14">
    <source>
        <dbReference type="Proteomes" id="UP000015101"/>
    </source>
</evidence>
<dbReference type="GeneID" id="20201456"/>
<dbReference type="PANTHER" id="PTHR13832">
    <property type="entry name" value="PROTEIN PHOSPHATASE 2C"/>
    <property type="match status" value="1"/>
</dbReference>
<protein>
    <recommendedName>
        <fullName evidence="3">protein-serine/threonine phosphatase</fullName>
        <ecNumber evidence="3">3.1.3.16</ecNumber>
    </recommendedName>
</protein>
<dbReference type="EMBL" id="KB097753">
    <property type="protein sequence ID" value="ESN90620.1"/>
    <property type="molecule type" value="Genomic_DNA"/>
</dbReference>
<evidence type="ECO:0000256" key="1">
    <source>
        <dbReference type="ARBA" id="ARBA00001936"/>
    </source>
</evidence>
<name>T1EY06_HELRO</name>
<keyword evidence="4" id="KW-0479">Metal-binding</keyword>
<evidence type="ECO:0000256" key="9">
    <source>
        <dbReference type="RuleBase" id="RU003465"/>
    </source>
</evidence>
<dbReference type="eggNOG" id="KOG0699">
    <property type="taxonomic scope" value="Eukaryota"/>
</dbReference>
<feature type="compositionally biased region" description="Acidic residues" evidence="10">
    <location>
        <begin position="359"/>
        <end position="387"/>
    </location>
</feature>
<feature type="compositionally biased region" description="Acidic residues" evidence="10">
    <location>
        <begin position="420"/>
        <end position="438"/>
    </location>
</feature>
<dbReference type="Gene3D" id="3.60.40.10">
    <property type="entry name" value="PPM-type phosphatase domain"/>
    <property type="match status" value="2"/>
</dbReference>
<reference evidence="14" key="1">
    <citation type="submission" date="2012-12" db="EMBL/GenBank/DDBJ databases">
        <authorList>
            <person name="Hellsten U."/>
            <person name="Grimwood J."/>
            <person name="Chapman J.A."/>
            <person name="Shapiro H."/>
            <person name="Aerts A."/>
            <person name="Otillar R.P."/>
            <person name="Terry A.Y."/>
            <person name="Boore J.L."/>
            <person name="Simakov O."/>
            <person name="Marletaz F."/>
            <person name="Cho S.-J."/>
            <person name="Edsinger-Gonzales E."/>
            <person name="Havlak P."/>
            <person name="Kuo D.-H."/>
            <person name="Larsson T."/>
            <person name="Lv J."/>
            <person name="Arendt D."/>
            <person name="Savage R."/>
            <person name="Osoegawa K."/>
            <person name="de Jong P."/>
            <person name="Lindberg D.R."/>
            <person name="Seaver E.C."/>
            <person name="Weisblat D.A."/>
            <person name="Putnam N.H."/>
            <person name="Grigoriev I.V."/>
            <person name="Rokhsar D.S."/>
        </authorList>
    </citation>
    <scope>NUCLEOTIDE SEQUENCE</scope>
</reference>
<keyword evidence="5 9" id="KW-0378">Hydrolase</keyword>
<dbReference type="AlphaFoldDB" id="T1EY06"/>
<keyword evidence="6" id="KW-0460">Magnesium</keyword>
<sequence>MGSYLSAPVREKVSDDWNGDKLIYGASSMQGWRISQEDAHNCCVDFDQASDTSLFAVYDGHGGAEVALYTANTFPDFLKSHSLYKKGLLDEALKEAFVDFDATLTDESVVKQLRDLAGIDQVGDREAEDEEEVTSEVSLLREEATMPIDKLMERFACGAVPTSKLLTNLAKSKKFQSPTIRPKKPNLLATGDANGDDEEKNDDCSVKSNMNEKTLNGVAAEFGDQTSEATDSTKNLPSDVNNLSKSELDDRNIVDSSKTDIKKDEKKVEVKVSSSDVDMQVENKTENANKNEVVVGSSSGCSSSGSIINKKSNDIVSGDSKGYGSSSSCGTGSGSKLKGQGSSEAEAIKASCSTGKSNDDDDDDDSDDDEDDSEAEMNDDDDDDDEEHDKWKAPEDSEDDDDSEEDDDEKSFIKLFKSCDDDDEEEDGEDEEDEEEHEDVLSIGDKPGSDSGCTAVVALLRGKDLYVANAGDSRCVVCRGVKAFDMSIDHKPEDDIETQRIHKAGGKITCDGRVNGGLNLSRAIGDHVYKRNTKLELKDQMITALPDIKHITLTDEDKFMVLACDGIWNVLTSQDVVDFVLNRLQRGATKMSAICEELFEMCLAPDTSGDGTGCDNMTCVIVRFNDAVVETDHTNVLKADAIVEEITSKIEKERKLNQIKQQIILGGEEIISEAGVGFKQAVSNGAVKRKQTDVDDGNEDDYEDEDVGASGDAKNDDSRKKHSANAKRLKKDLESSV</sequence>
<evidence type="ECO:0000256" key="10">
    <source>
        <dbReference type="SAM" id="MobiDB-lite"/>
    </source>
</evidence>
<reference evidence="13" key="3">
    <citation type="submission" date="2015-06" db="UniProtKB">
        <authorList>
            <consortium name="EnsemblMetazoa"/>
        </authorList>
    </citation>
    <scope>IDENTIFICATION</scope>
</reference>
<dbReference type="CDD" id="cd00143">
    <property type="entry name" value="PP2Cc"/>
    <property type="match status" value="1"/>
</dbReference>
<dbReference type="InterPro" id="IPR000222">
    <property type="entry name" value="PP2C_BS"/>
</dbReference>
<dbReference type="RefSeq" id="XP_009031519.1">
    <property type="nucleotide sequence ID" value="XM_009033271.1"/>
</dbReference>
<feature type="compositionally biased region" description="Basic residues" evidence="10">
    <location>
        <begin position="720"/>
        <end position="730"/>
    </location>
</feature>
<evidence type="ECO:0000313" key="12">
    <source>
        <dbReference type="EMBL" id="ESN90620.1"/>
    </source>
</evidence>
<dbReference type="OMA" id="YCAMKLP"/>
<evidence type="ECO:0000256" key="7">
    <source>
        <dbReference type="ARBA" id="ARBA00022912"/>
    </source>
</evidence>
<dbReference type="SUPFAM" id="SSF81606">
    <property type="entry name" value="PP2C-like"/>
    <property type="match status" value="2"/>
</dbReference>
<keyword evidence="7 9" id="KW-0904">Protein phosphatase</keyword>
<dbReference type="HOGENOM" id="CLU_013173_13_1_1"/>
<organism evidence="13 14">
    <name type="scientific">Helobdella robusta</name>
    <name type="common">Californian leech</name>
    <dbReference type="NCBI Taxonomy" id="6412"/>
    <lineage>
        <taxon>Eukaryota</taxon>
        <taxon>Metazoa</taxon>
        <taxon>Spiralia</taxon>
        <taxon>Lophotrochozoa</taxon>
        <taxon>Annelida</taxon>
        <taxon>Clitellata</taxon>
        <taxon>Hirudinea</taxon>
        <taxon>Rhynchobdellida</taxon>
        <taxon>Glossiphoniidae</taxon>
        <taxon>Helobdella</taxon>
    </lineage>
</organism>
<feature type="domain" description="PPM-type phosphatase" evidence="11">
    <location>
        <begin position="23"/>
        <end position="624"/>
    </location>
</feature>
<dbReference type="InParanoid" id="T1EY06"/>
<dbReference type="PROSITE" id="PS01032">
    <property type="entry name" value="PPM_1"/>
    <property type="match status" value="1"/>
</dbReference>
<comment type="similarity">
    <text evidence="2 9">Belongs to the PP2C family.</text>
</comment>
<evidence type="ECO:0000256" key="8">
    <source>
        <dbReference type="ARBA" id="ARBA00023211"/>
    </source>
</evidence>
<dbReference type="FunFam" id="3.60.40.10:FF:000216">
    <property type="entry name" value="Protein phosphatase, Mg2+/Mn2+ dependent 1G"/>
    <property type="match status" value="1"/>
</dbReference>
<dbReference type="Proteomes" id="UP000015101">
    <property type="component" value="Unassembled WGS sequence"/>
</dbReference>
<dbReference type="InterPro" id="IPR001932">
    <property type="entry name" value="PPM-type_phosphatase-like_dom"/>
</dbReference>
<dbReference type="OrthoDB" id="10264738at2759"/>
<dbReference type="EC" id="3.1.3.16" evidence="3"/>
<evidence type="ECO:0000256" key="2">
    <source>
        <dbReference type="ARBA" id="ARBA00006702"/>
    </source>
</evidence>
<feature type="compositionally biased region" description="Acidic residues" evidence="10">
    <location>
        <begin position="396"/>
        <end position="409"/>
    </location>
</feature>
<feature type="region of interest" description="Disordered" evidence="10">
    <location>
        <begin position="222"/>
        <end position="448"/>
    </location>
</feature>
<evidence type="ECO:0000313" key="13">
    <source>
        <dbReference type="EnsemblMetazoa" id="HelroP166314"/>
    </source>
</evidence>
<feature type="compositionally biased region" description="Low complexity" evidence="10">
    <location>
        <begin position="317"/>
        <end position="343"/>
    </location>
</feature>
<dbReference type="PANTHER" id="PTHR13832:SF803">
    <property type="entry name" value="PROTEIN PHOSPHATASE 1G"/>
    <property type="match status" value="1"/>
</dbReference>
<feature type="compositionally biased region" description="Acidic residues" evidence="10">
    <location>
        <begin position="694"/>
        <end position="707"/>
    </location>
</feature>
<gene>
    <name evidence="13" type="primary">20201456</name>
    <name evidence="12" type="ORF">HELRODRAFT_166314</name>
</gene>
<dbReference type="FunCoup" id="T1EY06">
    <property type="interactions" value="1794"/>
</dbReference>
<dbReference type="KEGG" id="hro:HELRODRAFT_166314"/>
<dbReference type="InterPro" id="IPR036457">
    <property type="entry name" value="PPM-type-like_dom_sf"/>
</dbReference>
<dbReference type="GO" id="GO:0004722">
    <property type="term" value="F:protein serine/threonine phosphatase activity"/>
    <property type="evidence" value="ECO:0000318"/>
    <property type="project" value="GO_Central"/>
</dbReference>